<evidence type="ECO:0000313" key="2">
    <source>
        <dbReference type="EMBL" id="OTF69893.1"/>
    </source>
</evidence>
<sequence length="114" mass="12630">MILLVHFFNRNVQRVDWKAERKLNRETFGVVAPMRRNNGYRQNNRFGGYRGYQHNYRSRSGQRANHSGGSGFNTANKPQQQNGVPSSNSTSVPSTSTAVAVSSSSLVSVSPAKN</sequence>
<protein>
    <submittedName>
        <fullName evidence="2">Uncharacterized protein</fullName>
    </submittedName>
</protein>
<dbReference type="Proteomes" id="UP000194236">
    <property type="component" value="Unassembled WGS sequence"/>
</dbReference>
<gene>
    <name evidence="2" type="ORF">BLA29_010203</name>
</gene>
<feature type="compositionally biased region" description="Low complexity" evidence="1">
    <location>
        <begin position="84"/>
        <end position="114"/>
    </location>
</feature>
<dbReference type="EMBL" id="MUJZ01068288">
    <property type="protein sequence ID" value="OTF69893.1"/>
    <property type="molecule type" value="Genomic_DNA"/>
</dbReference>
<reference evidence="2 3" key="1">
    <citation type="submission" date="2017-03" db="EMBL/GenBank/DDBJ databases">
        <title>Genome Survey of Euroglyphus maynei.</title>
        <authorList>
            <person name="Arlian L.G."/>
            <person name="Morgan M.S."/>
            <person name="Rider S.D."/>
        </authorList>
    </citation>
    <scope>NUCLEOTIDE SEQUENCE [LARGE SCALE GENOMIC DNA]</scope>
    <source>
        <strain evidence="2">Arlian Lab</strain>
        <tissue evidence="2">Whole body</tissue>
    </source>
</reference>
<keyword evidence="3" id="KW-1185">Reference proteome</keyword>
<feature type="compositionally biased region" description="Polar residues" evidence="1">
    <location>
        <begin position="58"/>
        <end position="83"/>
    </location>
</feature>
<organism evidence="2 3">
    <name type="scientific">Euroglyphus maynei</name>
    <name type="common">Mayne's house dust mite</name>
    <dbReference type="NCBI Taxonomy" id="6958"/>
    <lineage>
        <taxon>Eukaryota</taxon>
        <taxon>Metazoa</taxon>
        <taxon>Ecdysozoa</taxon>
        <taxon>Arthropoda</taxon>
        <taxon>Chelicerata</taxon>
        <taxon>Arachnida</taxon>
        <taxon>Acari</taxon>
        <taxon>Acariformes</taxon>
        <taxon>Sarcoptiformes</taxon>
        <taxon>Astigmata</taxon>
        <taxon>Psoroptidia</taxon>
        <taxon>Analgoidea</taxon>
        <taxon>Pyroglyphidae</taxon>
        <taxon>Pyroglyphinae</taxon>
        <taxon>Euroglyphus</taxon>
    </lineage>
</organism>
<comment type="caution">
    <text evidence="2">The sequence shown here is derived from an EMBL/GenBank/DDBJ whole genome shotgun (WGS) entry which is preliminary data.</text>
</comment>
<evidence type="ECO:0000313" key="3">
    <source>
        <dbReference type="Proteomes" id="UP000194236"/>
    </source>
</evidence>
<dbReference type="AlphaFoldDB" id="A0A1Y3AQJ1"/>
<proteinExistence type="predicted"/>
<accession>A0A1Y3AQJ1</accession>
<evidence type="ECO:0000256" key="1">
    <source>
        <dbReference type="SAM" id="MobiDB-lite"/>
    </source>
</evidence>
<name>A0A1Y3AQJ1_EURMA</name>
<feature type="region of interest" description="Disordered" evidence="1">
    <location>
        <begin position="36"/>
        <end position="114"/>
    </location>
</feature>